<dbReference type="SUPFAM" id="SSF52743">
    <property type="entry name" value="Subtilisin-like"/>
    <property type="match status" value="1"/>
</dbReference>
<protein>
    <submittedName>
        <fullName evidence="6">Putative serine protease</fullName>
    </submittedName>
</protein>
<dbReference type="EMBL" id="UOFR01000070">
    <property type="protein sequence ID" value="VAW99914.1"/>
    <property type="molecule type" value="Genomic_DNA"/>
</dbReference>
<evidence type="ECO:0000256" key="4">
    <source>
        <dbReference type="SAM" id="MobiDB-lite"/>
    </source>
</evidence>
<evidence type="ECO:0000259" key="5">
    <source>
        <dbReference type="Pfam" id="PF00082"/>
    </source>
</evidence>
<feature type="domain" description="Peptidase S8/S53" evidence="5">
    <location>
        <begin position="285"/>
        <end position="597"/>
    </location>
</feature>
<organism evidence="6">
    <name type="scientific">hydrothermal vent metagenome</name>
    <dbReference type="NCBI Taxonomy" id="652676"/>
    <lineage>
        <taxon>unclassified sequences</taxon>
        <taxon>metagenomes</taxon>
        <taxon>ecological metagenomes</taxon>
    </lineage>
</organism>
<dbReference type="InterPro" id="IPR015500">
    <property type="entry name" value="Peptidase_S8_subtilisin-rel"/>
</dbReference>
<dbReference type="Pfam" id="PF00082">
    <property type="entry name" value="Peptidase_S8"/>
    <property type="match status" value="1"/>
</dbReference>
<proteinExistence type="predicted"/>
<evidence type="ECO:0000256" key="3">
    <source>
        <dbReference type="ARBA" id="ARBA00022825"/>
    </source>
</evidence>
<keyword evidence="3" id="KW-0720">Serine protease</keyword>
<dbReference type="GO" id="GO:0004252">
    <property type="term" value="F:serine-type endopeptidase activity"/>
    <property type="evidence" value="ECO:0007669"/>
    <property type="project" value="InterPro"/>
</dbReference>
<reference evidence="6" key="1">
    <citation type="submission" date="2018-06" db="EMBL/GenBank/DDBJ databases">
        <authorList>
            <person name="Zhirakovskaya E."/>
        </authorList>
    </citation>
    <scope>NUCLEOTIDE SEQUENCE</scope>
</reference>
<name>A0A3B1B0S5_9ZZZZ</name>
<keyword evidence="1 6" id="KW-0645">Protease</keyword>
<evidence type="ECO:0000256" key="2">
    <source>
        <dbReference type="ARBA" id="ARBA00022801"/>
    </source>
</evidence>
<dbReference type="CDD" id="cd04847">
    <property type="entry name" value="Peptidases_S8_Subtilisin_like_2"/>
    <property type="match status" value="1"/>
</dbReference>
<dbReference type="AlphaFoldDB" id="A0A3B1B0S5"/>
<evidence type="ECO:0000313" key="6">
    <source>
        <dbReference type="EMBL" id="VAW99914.1"/>
    </source>
</evidence>
<sequence length="831" mass="92540">MAENKDVKPHFFLGSTGKPEAYTSPSSGGGSKAEIPERNRQQHGGELIGRLHEVEQQQAVLHQDAEAHELQSAIGIQVEFESFPGIELAVESLADARQKIELLNVIHREDKTFATIFVPEGKLSAIERKLQDYLAEKKDSIGRARDNRKLVDAIQAFRTAALEALWTDTPDQLPDNPQEVFWWEVWLPVRGNRQAVIHDFRNIAQTIEIDVAEQILEFPENSVLLAKGNRSQFSQSGLLLNSVSELRKAKETAAFFDALTPGAQQEWVEDLKGRLVQRQNQEQSPYVCILDTGVNIGHPLLDPFIQPADQFTLDDDWTGADDHGHGTGMAGLVAWGDLTHPLEKASAVEINHRLESVKVLRYEHDNEGKHLGIVTTDGVAMPEIQNPQRTRIFSMALSATDTRDQGRPSAWSAAVDSLAVDYLGENQTPRLFTLPAGNTDGDLTKMADYPDFNLLQDIHDPGQSWNALTVGAYTTKVNITEDDCGGYAPLAPVGGISPFSSTSVTWQKSAPIKPEVVFEGGNVGEDDIGCAEIPSLSLLSTHHLLTERLFSTFNATSAATALAGRFAAKIYAQYPDLWPETVRALIVHSAEWTEAMKEQFTHGTTERKCAQHRVRCVGFGVPNLNKALWSVDNSLSLIVEDRLQPFDKHSGRIITRDMHLHDLPWPNGALQQLGETDVEMTITLSYFIEPNPSSRVVVGKYSYQSHGLRFDVKRPLESSDDFRKRINRQARDEEEGTTSAPSDPDWLLGSQFRHKGSIHKDVWRGKAVELAERGQIAVYPAMGWWRTRTALERYNKSARYALVVSIAVPDVDVDIYSEISSKIEVEQVIEI</sequence>
<feature type="region of interest" description="Disordered" evidence="4">
    <location>
        <begin position="1"/>
        <end position="37"/>
    </location>
</feature>
<keyword evidence="2" id="KW-0378">Hydrolase</keyword>
<dbReference type="InterPro" id="IPR036852">
    <property type="entry name" value="Peptidase_S8/S53_dom_sf"/>
</dbReference>
<dbReference type="Gene3D" id="3.40.50.200">
    <property type="entry name" value="Peptidase S8/S53 domain"/>
    <property type="match status" value="1"/>
</dbReference>
<evidence type="ECO:0000256" key="1">
    <source>
        <dbReference type="ARBA" id="ARBA00022670"/>
    </source>
</evidence>
<dbReference type="InterPro" id="IPR034074">
    <property type="entry name" value="Y4bN_pept_dom"/>
</dbReference>
<dbReference type="GO" id="GO:0006508">
    <property type="term" value="P:proteolysis"/>
    <property type="evidence" value="ECO:0007669"/>
    <property type="project" value="UniProtKB-KW"/>
</dbReference>
<accession>A0A3B1B0S5</accession>
<gene>
    <name evidence="6" type="ORF">MNBD_GAMMA21-2404</name>
</gene>
<dbReference type="InterPro" id="IPR000209">
    <property type="entry name" value="Peptidase_S8/S53_dom"/>
</dbReference>
<dbReference type="PRINTS" id="PR00723">
    <property type="entry name" value="SUBTILISIN"/>
</dbReference>